<dbReference type="GeneID" id="29845910"/>
<organism evidence="2 3">
    <name type="scientific">Pseudoalteromonas gelatinilytica</name>
    <dbReference type="NCBI Taxonomy" id="1703256"/>
    <lineage>
        <taxon>Bacteria</taxon>
        <taxon>Pseudomonadati</taxon>
        <taxon>Pseudomonadota</taxon>
        <taxon>Gammaproteobacteria</taxon>
        <taxon>Alteromonadales</taxon>
        <taxon>Pseudoalteromonadaceae</taxon>
        <taxon>Pseudoalteromonas</taxon>
    </lineage>
</organism>
<keyword evidence="1" id="KW-1133">Transmembrane helix</keyword>
<name>A0A3A3EFS3_9GAMM</name>
<keyword evidence="1" id="KW-0812">Transmembrane</keyword>
<dbReference type="Proteomes" id="UP000265938">
    <property type="component" value="Unassembled WGS sequence"/>
</dbReference>
<feature type="transmembrane region" description="Helical" evidence="1">
    <location>
        <begin position="58"/>
        <end position="77"/>
    </location>
</feature>
<proteinExistence type="predicted"/>
<keyword evidence="1" id="KW-0472">Membrane</keyword>
<protein>
    <submittedName>
        <fullName evidence="2">Uncharacterized protein</fullName>
    </submittedName>
</protein>
<dbReference type="RefSeq" id="WP_054562962.1">
    <property type="nucleotide sequence ID" value="NZ_QYSE01000004.1"/>
</dbReference>
<comment type="caution">
    <text evidence="2">The sequence shown here is derived from an EMBL/GenBank/DDBJ whole genome shotgun (WGS) entry which is preliminary data.</text>
</comment>
<dbReference type="AlphaFoldDB" id="A0A3A3EFS3"/>
<dbReference type="EMBL" id="QYSE01000004">
    <property type="protein sequence ID" value="RJF33952.1"/>
    <property type="molecule type" value="Genomic_DNA"/>
</dbReference>
<accession>A0A3A3EFS3</accession>
<evidence type="ECO:0000256" key="1">
    <source>
        <dbReference type="SAM" id="Phobius"/>
    </source>
</evidence>
<evidence type="ECO:0000313" key="2">
    <source>
        <dbReference type="EMBL" id="RJF33952.1"/>
    </source>
</evidence>
<gene>
    <name evidence="2" type="ORF">D4741_15885</name>
</gene>
<sequence length="80" mass="8462">MIYLLPILAISGVVALLCYARSQQECKGLCVSVAVTAIALLVTAALVIAGLGALRSSLMFAVTIFIIYQLLGLVRPLKIE</sequence>
<reference evidence="2 3" key="1">
    <citation type="submission" date="2018-09" db="EMBL/GenBank/DDBJ databases">
        <title>Identification of marine bacteria producing industrial enzymes.</title>
        <authorList>
            <person name="Cheng T.H."/>
            <person name="Saidin J."/>
            <person name="Muhd D.D."/>
            <person name="Isa M.N.M."/>
            <person name="Bakar M.F.A."/>
            <person name="Ismail N."/>
        </authorList>
    </citation>
    <scope>NUCLEOTIDE SEQUENCE [LARGE SCALE GENOMIC DNA]</scope>
    <source>
        <strain evidence="2 3">MNAD 1.6</strain>
    </source>
</reference>
<feature type="transmembrane region" description="Helical" evidence="1">
    <location>
        <begin position="32"/>
        <end position="51"/>
    </location>
</feature>
<evidence type="ECO:0000313" key="3">
    <source>
        <dbReference type="Proteomes" id="UP000265938"/>
    </source>
</evidence>